<reference evidence="1 2" key="1">
    <citation type="journal article" date="2003" name="Nucleic Acids Res.">
        <title>The complete genome sequence and analysis of Corynebacterium diphtheriae NCTC13129.</title>
        <authorList>
            <person name="Cerdeno-Tarraga A.M."/>
            <person name="Efstratiou A."/>
            <person name="Dover L.G."/>
            <person name="Holden M.T.G."/>
            <person name="Pallen M."/>
            <person name="Bentley S.D."/>
            <person name="Besra G.S."/>
            <person name="Churcher C."/>
            <person name="James K.D."/>
            <person name="De Zoysa A."/>
            <person name="Chillingworth T."/>
            <person name="Cronin A."/>
            <person name="Dowd L."/>
            <person name="Feltwell T."/>
            <person name="Hamlin N."/>
            <person name="Holroyd S."/>
            <person name="Jagels K."/>
            <person name="Moule S."/>
            <person name="Quail M.A."/>
            <person name="Rabbinowitsch E."/>
            <person name="Rutherford K."/>
            <person name="Thomson N.R."/>
            <person name="Unwin L."/>
            <person name="Whitehead S."/>
            <person name="Barrell B.G.Parkhill.J."/>
        </authorList>
    </citation>
    <scope>NUCLEOTIDE SEQUENCE [LARGE SCALE GENOMIC DNA]</scope>
    <source>
        <strain evidence="2">ATCC 700971 / NCTC 13129 / Biotype gravis</strain>
    </source>
</reference>
<dbReference type="Proteomes" id="UP000002198">
    <property type="component" value="Chromosome"/>
</dbReference>
<dbReference type="STRING" id="257309.DIP0516"/>
<dbReference type="EMBL" id="BX248355">
    <property type="protein sequence ID" value="CAE49027.1"/>
    <property type="molecule type" value="Genomic_DNA"/>
</dbReference>
<keyword evidence="2" id="KW-1185">Reference proteome</keyword>
<evidence type="ECO:0000313" key="2">
    <source>
        <dbReference type="Proteomes" id="UP000002198"/>
    </source>
</evidence>
<dbReference type="AlphaFoldDB" id="Q6NJ96"/>
<dbReference type="HOGENOM" id="CLU_2896428_0_0_11"/>
<evidence type="ECO:0000313" key="1">
    <source>
        <dbReference type="EMBL" id="CAE49027.1"/>
    </source>
</evidence>
<dbReference type="KEGG" id="cdi:DIP0516"/>
<sequence length="62" mass="7043">MLTSHLKATDRAFSTPIPLWFGMFKHSGDMEKWEANGLRHSTFESDSHRLLGVNITKAPTNQ</sequence>
<organism evidence="1 2">
    <name type="scientific">Corynebacterium diphtheriae (strain ATCC 700971 / NCTC 13129 / Biotype gravis)</name>
    <dbReference type="NCBI Taxonomy" id="257309"/>
    <lineage>
        <taxon>Bacteria</taxon>
        <taxon>Bacillati</taxon>
        <taxon>Actinomycetota</taxon>
        <taxon>Actinomycetes</taxon>
        <taxon>Mycobacteriales</taxon>
        <taxon>Corynebacteriaceae</taxon>
        <taxon>Corynebacterium</taxon>
    </lineage>
</organism>
<gene>
    <name evidence="1" type="ordered locus">DIP0516</name>
</gene>
<accession>Q6NJ96</accession>
<protein>
    <submittedName>
        <fullName evidence="1">Uncharacterized protein</fullName>
    </submittedName>
</protein>
<name>Q6NJ96_CORDI</name>
<proteinExistence type="predicted"/>